<gene>
    <name evidence="2" type="ORF">KR76_00062</name>
</gene>
<evidence type="ECO:0000313" key="3">
    <source>
        <dbReference type="Proteomes" id="UP000030300"/>
    </source>
</evidence>
<dbReference type="AlphaFoldDB" id="A0A0C5XL56"/>
<organism evidence="2 3">
    <name type="scientific">Nocardioides simplex</name>
    <name type="common">Arthrobacter simplex</name>
    <dbReference type="NCBI Taxonomy" id="2045"/>
    <lineage>
        <taxon>Bacteria</taxon>
        <taxon>Bacillati</taxon>
        <taxon>Actinomycetota</taxon>
        <taxon>Actinomycetes</taxon>
        <taxon>Propionibacteriales</taxon>
        <taxon>Nocardioidaceae</taxon>
        <taxon>Pimelobacter</taxon>
    </lineage>
</organism>
<feature type="region of interest" description="Disordered" evidence="1">
    <location>
        <begin position="1"/>
        <end position="67"/>
    </location>
</feature>
<evidence type="ECO:0000256" key="1">
    <source>
        <dbReference type="SAM" id="MobiDB-lite"/>
    </source>
</evidence>
<reference evidence="2 3" key="1">
    <citation type="journal article" date="2015" name="Genome Announc.">
        <title>Complete Genome Sequence of Steroid-Transforming Nocardioides simplex VKM Ac-2033D.</title>
        <authorList>
            <person name="Shtratnikova V.Y."/>
            <person name="Schelkunov M.I."/>
            <person name="Pekov Y.A."/>
            <person name="Fokina V.V."/>
            <person name="Logacheva M.D."/>
            <person name="Sokolov S.L."/>
            <person name="Bragin E.Y."/>
            <person name="Ashapkin V.V."/>
            <person name="Donova M.V."/>
        </authorList>
    </citation>
    <scope>NUCLEOTIDE SEQUENCE [LARGE SCALE GENOMIC DNA]</scope>
    <source>
        <strain evidence="2 3">VKM Ac-2033D</strain>
    </source>
</reference>
<feature type="compositionally biased region" description="Basic and acidic residues" evidence="1">
    <location>
        <begin position="34"/>
        <end position="51"/>
    </location>
</feature>
<accession>A0A0C5XL56</accession>
<dbReference type="Proteomes" id="UP000030300">
    <property type="component" value="Chromosome"/>
</dbReference>
<dbReference type="HOGENOM" id="CLU_2808131_0_0_11"/>
<protein>
    <submittedName>
        <fullName evidence="2">Uncharacterized protein</fullName>
    </submittedName>
</protein>
<name>A0A0C5XL56_NOCSI</name>
<keyword evidence="3" id="KW-1185">Reference proteome</keyword>
<evidence type="ECO:0000313" key="2">
    <source>
        <dbReference type="EMBL" id="AJR18222.1"/>
    </source>
</evidence>
<proteinExistence type="predicted"/>
<sequence length="67" mass="7193">MSPSLRAFLGPDPPTERSLGGRKCCTRHTPGEGVRVRSRPESAVRGSREGRAGYLTSASLRPDRKAG</sequence>
<dbReference type="EMBL" id="CP009896">
    <property type="protein sequence ID" value="AJR18222.1"/>
    <property type="molecule type" value="Genomic_DNA"/>
</dbReference>
<dbReference type="KEGG" id="psim:KR76_00062"/>